<accession>A0A1Z2XI30</accession>
<evidence type="ECO:0000313" key="6">
    <source>
        <dbReference type="Proteomes" id="UP000186351"/>
    </source>
</evidence>
<dbReference type="PANTHER" id="PTHR34069:SF2">
    <property type="entry name" value="BETA-KETOACYL-[ACYL-CARRIER-PROTEIN] SYNTHASE III"/>
    <property type="match status" value="1"/>
</dbReference>
<keyword evidence="2" id="KW-0012">Acyltransferase</keyword>
<dbReference type="GO" id="GO:0044550">
    <property type="term" value="P:secondary metabolite biosynthetic process"/>
    <property type="evidence" value="ECO:0007669"/>
    <property type="project" value="TreeGrafter"/>
</dbReference>
<feature type="domain" description="Beta-ketoacyl-[acyl-carrier-protein] synthase III C-terminal" evidence="3">
    <location>
        <begin position="231"/>
        <end position="314"/>
    </location>
</feature>
<dbReference type="EMBL" id="CP015402">
    <property type="protein sequence ID" value="ANU63805.1"/>
    <property type="molecule type" value="Genomic_DNA"/>
</dbReference>
<dbReference type="Pfam" id="PF08541">
    <property type="entry name" value="ACP_syn_III_C"/>
    <property type="match status" value="1"/>
</dbReference>
<protein>
    <submittedName>
        <fullName evidence="5">Ketoacyl-ACP synthase III</fullName>
    </submittedName>
</protein>
<organism evidence="5 6">
    <name type="scientific">Muribaculum intestinale</name>
    <dbReference type="NCBI Taxonomy" id="1796646"/>
    <lineage>
        <taxon>Bacteria</taxon>
        <taxon>Pseudomonadati</taxon>
        <taxon>Bacteroidota</taxon>
        <taxon>Bacteroidia</taxon>
        <taxon>Bacteroidales</taxon>
        <taxon>Muribaculaceae</taxon>
        <taxon>Muribaculum</taxon>
    </lineage>
</organism>
<sequence length="314" mass="34095">MYINATGYYVPEARVDNDYFLNVNGLTSEWIEKRTGIRTRSKAGEGEGHNSMGLNAIEDALKSLPYPIKDIDLIVSASYSPYDTVATLAHIAQQKYDIDGAKAVYCSAACSSFVNGLEIVDAYFKSGKARKALLICSEHNTYYSNESDPKAGHLWGDAAVAYFLSADKVAETDLKISDIFTCGLGNVGKGPDGVVLRPKEGGIEMPDGRDVFVNACQQMIRALDEVTKPIGITPAQLDYIITHQANKRIVAQVAHQLDLTDDHFLNNIEELGNTGSASCALVFAQNRDTFRKGQRVGLTVFGGGYSCGAFLVEI</sequence>
<evidence type="ECO:0000256" key="2">
    <source>
        <dbReference type="ARBA" id="ARBA00023315"/>
    </source>
</evidence>
<dbReference type="InterPro" id="IPR013751">
    <property type="entry name" value="ACP_syn_III_N"/>
</dbReference>
<dbReference type="SUPFAM" id="SSF53901">
    <property type="entry name" value="Thiolase-like"/>
    <property type="match status" value="1"/>
</dbReference>
<evidence type="ECO:0000259" key="4">
    <source>
        <dbReference type="Pfam" id="PF08545"/>
    </source>
</evidence>
<dbReference type="KEGG" id="pary:A4V02_08745"/>
<dbReference type="RefSeq" id="WP_068961106.1">
    <property type="nucleotide sequence ID" value="NZ_CAJTAP010000003.1"/>
</dbReference>
<keyword evidence="1" id="KW-0808">Transferase</keyword>
<accession>A0A1B1SAI2</accession>
<dbReference type="InterPro" id="IPR016039">
    <property type="entry name" value="Thiolase-like"/>
</dbReference>
<dbReference type="Gene3D" id="3.40.47.10">
    <property type="match status" value="2"/>
</dbReference>
<dbReference type="Proteomes" id="UP000186351">
    <property type="component" value="Chromosome"/>
</dbReference>
<evidence type="ECO:0000259" key="3">
    <source>
        <dbReference type="Pfam" id="PF08541"/>
    </source>
</evidence>
<evidence type="ECO:0000256" key="1">
    <source>
        <dbReference type="ARBA" id="ARBA00022679"/>
    </source>
</evidence>
<dbReference type="InterPro" id="IPR013747">
    <property type="entry name" value="ACP_syn_III_C"/>
</dbReference>
<dbReference type="AlphaFoldDB" id="A0A1B1SAI2"/>
<evidence type="ECO:0000313" key="5">
    <source>
        <dbReference type="EMBL" id="ANU63805.1"/>
    </source>
</evidence>
<reference evidence="6" key="1">
    <citation type="submission" date="2016-04" db="EMBL/GenBank/DDBJ databases">
        <title>Complete Genome Sequences of Twelve Strains of a Stable Defined Moderately Diverse Mouse Microbiota 2 (sDMDMm2).</title>
        <authorList>
            <person name="Uchimura Y."/>
            <person name="Wyss M."/>
            <person name="Brugiroux S."/>
            <person name="Limenitakis J.P."/>
            <person name="Stecher B."/>
            <person name="McCoy K.D."/>
            <person name="Macpherson A.J."/>
        </authorList>
    </citation>
    <scope>NUCLEOTIDE SEQUENCE [LARGE SCALE GENOMIC DNA]</scope>
    <source>
        <strain evidence="6">YL27</strain>
    </source>
</reference>
<proteinExistence type="predicted"/>
<dbReference type="CDD" id="cd00830">
    <property type="entry name" value="KAS_III"/>
    <property type="match status" value="1"/>
</dbReference>
<gene>
    <name evidence="5" type="ORF">A4V02_08745</name>
</gene>
<dbReference type="GO" id="GO:0006633">
    <property type="term" value="P:fatty acid biosynthetic process"/>
    <property type="evidence" value="ECO:0007669"/>
    <property type="project" value="InterPro"/>
</dbReference>
<feature type="domain" description="Beta-ketoacyl-[acyl-carrier-protein] synthase III N-terminal" evidence="4">
    <location>
        <begin position="107"/>
        <end position="171"/>
    </location>
</feature>
<name>A0A1B1SAI2_9BACT</name>
<keyword evidence="6" id="KW-1185">Reference proteome</keyword>
<dbReference type="STRING" id="1796646.A4V02_08745"/>
<dbReference type="OrthoDB" id="9815506at2"/>
<dbReference type="GO" id="GO:0004315">
    <property type="term" value="F:3-oxoacyl-[acyl-carrier-protein] synthase activity"/>
    <property type="evidence" value="ECO:0007669"/>
    <property type="project" value="InterPro"/>
</dbReference>
<dbReference type="Pfam" id="PF08545">
    <property type="entry name" value="ACP_syn_III"/>
    <property type="match status" value="1"/>
</dbReference>
<dbReference type="PANTHER" id="PTHR34069">
    <property type="entry name" value="3-OXOACYL-[ACYL-CARRIER-PROTEIN] SYNTHASE 3"/>
    <property type="match status" value="1"/>
</dbReference>
<dbReference type="GeneID" id="65536952"/>